<dbReference type="SUPFAM" id="SSF103481">
    <property type="entry name" value="Multidrug resistance efflux transporter EmrE"/>
    <property type="match status" value="2"/>
</dbReference>
<evidence type="ECO:0000256" key="1">
    <source>
        <dbReference type="ARBA" id="ARBA00004141"/>
    </source>
</evidence>
<dbReference type="PANTHER" id="PTHR22911:SF6">
    <property type="entry name" value="SOLUTE CARRIER FAMILY 35 MEMBER G1"/>
    <property type="match status" value="1"/>
</dbReference>
<proteinExistence type="predicted"/>
<dbReference type="Gene3D" id="1.10.3730.20">
    <property type="match status" value="2"/>
</dbReference>
<feature type="domain" description="EamA" evidence="6">
    <location>
        <begin position="160"/>
        <end position="292"/>
    </location>
</feature>
<feature type="transmembrane region" description="Helical" evidence="5">
    <location>
        <begin position="12"/>
        <end position="33"/>
    </location>
</feature>
<evidence type="ECO:0000256" key="3">
    <source>
        <dbReference type="ARBA" id="ARBA00022989"/>
    </source>
</evidence>
<dbReference type="InterPro" id="IPR037185">
    <property type="entry name" value="EmrE-like"/>
</dbReference>
<keyword evidence="2 5" id="KW-0812">Transmembrane</keyword>
<organism evidence="7">
    <name type="scientific">uncultured delta proteobacterium HF0070_30B07</name>
    <dbReference type="NCBI Taxonomy" id="710826"/>
    <lineage>
        <taxon>Bacteria</taxon>
        <taxon>Deltaproteobacteria</taxon>
        <taxon>environmental samples</taxon>
    </lineage>
</organism>
<feature type="transmembrane region" description="Helical" evidence="5">
    <location>
        <begin position="133"/>
        <end position="150"/>
    </location>
</feature>
<feature type="transmembrane region" description="Helical" evidence="5">
    <location>
        <begin position="193"/>
        <end position="215"/>
    </location>
</feature>
<feature type="transmembrane region" description="Helical" evidence="5">
    <location>
        <begin position="221"/>
        <end position="241"/>
    </location>
</feature>
<accession>E0XSH3</accession>
<dbReference type="Pfam" id="PF00892">
    <property type="entry name" value="EamA"/>
    <property type="match status" value="2"/>
</dbReference>
<feature type="transmembrane region" description="Helical" evidence="5">
    <location>
        <begin position="83"/>
        <end position="99"/>
    </location>
</feature>
<evidence type="ECO:0000259" key="6">
    <source>
        <dbReference type="Pfam" id="PF00892"/>
    </source>
</evidence>
<evidence type="ECO:0000256" key="4">
    <source>
        <dbReference type="ARBA" id="ARBA00023136"/>
    </source>
</evidence>
<feature type="domain" description="EamA" evidence="6">
    <location>
        <begin position="14"/>
        <end position="150"/>
    </location>
</feature>
<feature type="transmembrane region" description="Helical" evidence="5">
    <location>
        <begin position="162"/>
        <end position="181"/>
    </location>
</feature>
<evidence type="ECO:0000313" key="7">
    <source>
        <dbReference type="EMBL" id="ADI17364.1"/>
    </source>
</evidence>
<feature type="transmembrane region" description="Helical" evidence="5">
    <location>
        <begin position="253"/>
        <end position="270"/>
    </location>
</feature>
<name>E0XSH3_9DELT</name>
<keyword evidence="4 5" id="KW-0472">Membrane</keyword>
<feature type="transmembrane region" description="Helical" evidence="5">
    <location>
        <begin position="105"/>
        <end position="126"/>
    </location>
</feature>
<sequence>MKIPVLRTKSKLYSGIGLLILAVVFFDLMGAVIKYLGDVYPPQQLSFFRNIFGLVPSLLLLALSESWVKQGRKIIIRQWKLGLFRGLFIAAAQFCYYLSLRHIEFAIATTISLSGPLFVSFLSAPVLKHKVGLIRWIAVFLGFIGILLVVNPDPRIFNWYSLLPLCSAFCYSSTSVTASLFDDSTPTPLMNMYTLVGALIGSFLSLFMTGTYTEIVQNQDWLWLFAMGVFGGTGVYLWVSAYRKTEPSNLSPFQYFSIPISFLMGWMFFGEAPFSKLFPGVLFILAGGFLVILHDRKN</sequence>
<dbReference type="AlphaFoldDB" id="E0XSH3"/>
<feature type="transmembrane region" description="Helical" evidence="5">
    <location>
        <begin position="45"/>
        <end position="63"/>
    </location>
</feature>
<evidence type="ECO:0000256" key="2">
    <source>
        <dbReference type="ARBA" id="ARBA00022692"/>
    </source>
</evidence>
<dbReference type="InterPro" id="IPR000620">
    <property type="entry name" value="EamA_dom"/>
</dbReference>
<dbReference type="EMBL" id="GU474862">
    <property type="protein sequence ID" value="ADI17364.1"/>
    <property type="molecule type" value="Genomic_DNA"/>
</dbReference>
<dbReference type="GO" id="GO:0016020">
    <property type="term" value="C:membrane"/>
    <property type="evidence" value="ECO:0007669"/>
    <property type="project" value="UniProtKB-SubCell"/>
</dbReference>
<keyword evidence="3 5" id="KW-1133">Transmembrane helix</keyword>
<comment type="subcellular location">
    <subcellularLocation>
        <location evidence="1">Membrane</location>
        <topology evidence="1">Multi-pass membrane protein</topology>
    </subcellularLocation>
</comment>
<reference evidence="7" key="1">
    <citation type="journal article" date="2011" name="Environ. Microbiol.">
        <title>Time-series analyses of Monterey Bay coastal microbial picoplankton using a 'genome proxy' microarray.</title>
        <authorList>
            <person name="Rich V.I."/>
            <person name="Pham V.D."/>
            <person name="Eppley J."/>
            <person name="Shi Y."/>
            <person name="DeLong E.F."/>
        </authorList>
    </citation>
    <scope>NUCLEOTIDE SEQUENCE</scope>
</reference>
<feature type="transmembrane region" description="Helical" evidence="5">
    <location>
        <begin position="276"/>
        <end position="293"/>
    </location>
</feature>
<protein>
    <submittedName>
        <fullName evidence="7">Permeases of the drug/metabolite transporter (Dmt) superfamily</fullName>
    </submittedName>
</protein>
<evidence type="ECO:0000256" key="5">
    <source>
        <dbReference type="SAM" id="Phobius"/>
    </source>
</evidence>
<dbReference type="PANTHER" id="PTHR22911">
    <property type="entry name" value="ACYL-MALONYL CONDENSING ENZYME-RELATED"/>
    <property type="match status" value="1"/>
</dbReference>